<dbReference type="Proteomes" id="UP000006757">
    <property type="component" value="Unassembled WGS sequence"/>
</dbReference>
<evidence type="ECO:0000313" key="3">
    <source>
        <dbReference type="Proteomes" id="UP000006757"/>
    </source>
</evidence>
<keyword evidence="3" id="KW-1185">Reference proteome</keyword>
<accession>K1VAW1</accession>
<organism evidence="2 3">
    <name type="scientific">Trichosporon asahii var. asahii (strain CBS 8904)</name>
    <name type="common">Yeast</name>
    <dbReference type="NCBI Taxonomy" id="1220162"/>
    <lineage>
        <taxon>Eukaryota</taxon>
        <taxon>Fungi</taxon>
        <taxon>Dikarya</taxon>
        <taxon>Basidiomycota</taxon>
        <taxon>Agaricomycotina</taxon>
        <taxon>Tremellomycetes</taxon>
        <taxon>Trichosporonales</taxon>
        <taxon>Trichosporonaceae</taxon>
        <taxon>Trichosporon</taxon>
    </lineage>
</organism>
<dbReference type="EMBL" id="AMBO01000400">
    <property type="protein sequence ID" value="EKC97975.1"/>
    <property type="molecule type" value="Genomic_DNA"/>
</dbReference>
<protein>
    <recommendedName>
        <fullName evidence="1">Ubiquitin-like domain-containing protein</fullName>
    </recommendedName>
</protein>
<dbReference type="InterPro" id="IPR000626">
    <property type="entry name" value="Ubiquitin-like_dom"/>
</dbReference>
<dbReference type="HOGENOM" id="CLU_1094940_0_0_1"/>
<dbReference type="InterPro" id="IPR029071">
    <property type="entry name" value="Ubiquitin-like_domsf"/>
</dbReference>
<feature type="domain" description="Ubiquitin-like" evidence="1">
    <location>
        <begin position="174"/>
        <end position="254"/>
    </location>
</feature>
<dbReference type="PROSITE" id="PS50053">
    <property type="entry name" value="UBIQUITIN_2"/>
    <property type="match status" value="1"/>
</dbReference>
<reference evidence="2 3" key="1">
    <citation type="journal article" date="2012" name="Eukaryot. Cell">
        <title>Genome sequence of the Trichosporon asahii environmental strain CBS 8904.</title>
        <authorList>
            <person name="Yang R.Y."/>
            <person name="Li H.T."/>
            <person name="Zhu H."/>
            <person name="Zhou G.P."/>
            <person name="Wang M."/>
            <person name="Wang L."/>
        </authorList>
    </citation>
    <scope>NUCLEOTIDE SEQUENCE [LARGE SCALE GENOMIC DNA]</scope>
    <source>
        <strain evidence="2 3">CBS 8904</strain>
    </source>
</reference>
<evidence type="ECO:0000313" key="2">
    <source>
        <dbReference type="EMBL" id="EKC97975.1"/>
    </source>
</evidence>
<comment type="caution">
    <text evidence="2">The sequence shown here is derived from an EMBL/GenBank/DDBJ whole genome shotgun (WGS) entry which is preliminary data.</text>
</comment>
<name>K1VAW1_TRIAC</name>
<dbReference type="AlphaFoldDB" id="K1VAW1"/>
<gene>
    <name evidence="2" type="ORF">A1Q2_07772</name>
</gene>
<dbReference type="InParanoid" id="K1VAW1"/>
<proteinExistence type="predicted"/>
<dbReference type="SUPFAM" id="SSF54236">
    <property type="entry name" value="Ubiquitin-like"/>
    <property type="match status" value="2"/>
</dbReference>
<dbReference type="Gene3D" id="3.10.20.90">
    <property type="entry name" value="Phosphatidylinositol 3-kinase Catalytic Subunit, Chain A, domain 1"/>
    <property type="match status" value="1"/>
</dbReference>
<dbReference type="CDD" id="cd01763">
    <property type="entry name" value="Ubl_SUMO_like"/>
    <property type="match status" value="1"/>
</dbReference>
<sequence length="254" mass="27908">MAPLIPPNQPIDPMRIPIRVCAALATVPAPPVTCYITRSSEMIKLKSLSLSEASANRRLLYNGERVRHDDTLETLGIEDDDIRGGVTFELMAEHSADEGVKRGSCPCIFSSDHPLCRLKVQRSGRHLIRTGPQLEIPLSLTISSFLIVAIHSNSILTLTMPLIPNDEEINPRRIPVLCKVDHGLPTTCYVSRSAKLIMLKVELAEKMNVDPHAIRFLIDGETLSRESSLASLGFSDQKIKTGITIEVLIEQAGG</sequence>
<evidence type="ECO:0000259" key="1">
    <source>
        <dbReference type="PROSITE" id="PS50053"/>
    </source>
</evidence>